<proteinExistence type="predicted"/>
<protein>
    <submittedName>
        <fullName evidence="1">Uncharacterized protein</fullName>
    </submittedName>
</protein>
<sequence length="124" mass="14788">MDTENLRKKYILWSNIVDLRSRGINITRTAHCLGVSRDTVKHLQSLSSDELFRKYQESRRCKLQNYEQAVVSLLFTFPSTSSSRVHDYLKEHYPDFPNVCDKTVHNYVQFIRKKHHLPFRSCRL</sequence>
<evidence type="ECO:0000313" key="2">
    <source>
        <dbReference type="Proteomes" id="UP000003879"/>
    </source>
</evidence>
<comment type="caution">
    <text evidence="1">The sequence shown here is derived from an EMBL/GenBank/DDBJ whole genome shotgun (WGS) entry which is preliminary data.</text>
</comment>
<dbReference type="Proteomes" id="UP000003879">
    <property type="component" value="Unassembled WGS sequence"/>
</dbReference>
<reference evidence="1 2" key="1">
    <citation type="submission" date="2012-02" db="EMBL/GenBank/DDBJ databases">
        <title>The Genome Sequence of Bacteroides fragilis CL07T12C05.</title>
        <authorList>
            <consortium name="The Broad Institute Genome Sequencing Platform"/>
            <person name="Earl A."/>
            <person name="Ward D."/>
            <person name="Feldgarden M."/>
            <person name="Gevers D."/>
            <person name="Zitomersky N.L."/>
            <person name="Coyne M.J."/>
            <person name="Comstock L.E."/>
            <person name="Young S.K."/>
            <person name="Zeng Q."/>
            <person name="Gargeya S."/>
            <person name="Fitzgerald M."/>
            <person name="Haas B."/>
            <person name="Abouelleil A."/>
            <person name="Alvarado L."/>
            <person name="Arachchi H.M."/>
            <person name="Berlin A."/>
            <person name="Chapman S.B."/>
            <person name="Gearin G."/>
            <person name="Goldberg J."/>
            <person name="Griggs A."/>
            <person name="Gujja S."/>
            <person name="Hansen M."/>
            <person name="Heiman D."/>
            <person name="Howarth C."/>
            <person name="Larimer J."/>
            <person name="Lui A."/>
            <person name="MacDonald P.J.P."/>
            <person name="McCowen C."/>
            <person name="Montmayeur A."/>
            <person name="Murphy C."/>
            <person name="Neiman D."/>
            <person name="Pearson M."/>
            <person name="Priest M."/>
            <person name="Roberts A."/>
            <person name="Saif S."/>
            <person name="Shea T."/>
            <person name="Sisk P."/>
            <person name="Stolte C."/>
            <person name="Sykes S."/>
            <person name="Wortman J."/>
            <person name="Nusbaum C."/>
            <person name="Birren B."/>
        </authorList>
    </citation>
    <scope>NUCLEOTIDE SEQUENCE [LARGE SCALE GENOMIC DNA]</scope>
    <source>
        <strain evidence="1 2">CL07T12C05</strain>
    </source>
</reference>
<dbReference type="HOGENOM" id="CLU_2056609_0_0_10"/>
<dbReference type="EMBL" id="AGXN01000023">
    <property type="protein sequence ID" value="EIY90144.1"/>
    <property type="molecule type" value="Genomic_DNA"/>
</dbReference>
<dbReference type="AlphaFoldDB" id="A0A0E2AK91"/>
<evidence type="ECO:0000313" key="1">
    <source>
        <dbReference type="EMBL" id="EIY90144.1"/>
    </source>
</evidence>
<accession>A0A0E2AK91</accession>
<gene>
    <name evidence="1" type="ORF">HMPREF1056_04151</name>
</gene>
<organism evidence="1 2">
    <name type="scientific">Bacteroides fragilis CL07T12C05</name>
    <dbReference type="NCBI Taxonomy" id="997883"/>
    <lineage>
        <taxon>Bacteria</taxon>
        <taxon>Pseudomonadati</taxon>
        <taxon>Bacteroidota</taxon>
        <taxon>Bacteroidia</taxon>
        <taxon>Bacteroidales</taxon>
        <taxon>Bacteroidaceae</taxon>
        <taxon>Bacteroides</taxon>
    </lineage>
</organism>
<name>A0A0E2AK91_BACFG</name>